<dbReference type="HOGENOM" id="CLU_066632_1_0_9"/>
<comment type="similarity">
    <text evidence="1 7">Belongs to the RecO family.</text>
</comment>
<evidence type="ECO:0000256" key="7">
    <source>
        <dbReference type="HAMAP-Rule" id="MF_00201"/>
    </source>
</evidence>
<protein>
    <recommendedName>
        <fullName evidence="2 7">DNA repair protein RecO</fullName>
    </recommendedName>
    <alternativeName>
        <fullName evidence="6 7">Recombination protein O</fullName>
    </alternativeName>
</protein>
<evidence type="ECO:0000256" key="3">
    <source>
        <dbReference type="ARBA" id="ARBA00022763"/>
    </source>
</evidence>
<dbReference type="GO" id="GO:0006302">
    <property type="term" value="P:double-strand break repair"/>
    <property type="evidence" value="ECO:0007669"/>
    <property type="project" value="TreeGrafter"/>
</dbReference>
<evidence type="ECO:0000256" key="2">
    <source>
        <dbReference type="ARBA" id="ARBA00021310"/>
    </source>
</evidence>
<reference evidence="9" key="2">
    <citation type="submission" date="2012-10" db="EMBL/GenBank/DDBJ databases">
        <title>Improved high-quality draft of Thermaerobacter subterraneus C21, DSM 13965.</title>
        <authorList>
            <consortium name="DOE Joint Genome Institute"/>
            <person name="Eisen J."/>
            <person name="Huntemann M."/>
            <person name="Wei C.-L."/>
            <person name="Han J."/>
            <person name="Detter J.C."/>
            <person name="Han C."/>
            <person name="Tapia R."/>
            <person name="Chen A."/>
            <person name="Kyrpides N."/>
            <person name="Mavromatis K."/>
            <person name="Markowitz V."/>
            <person name="Szeto E."/>
            <person name="Ivanova N."/>
            <person name="Mikhailova N."/>
            <person name="Ovchinnikova G."/>
            <person name="Pagani I."/>
            <person name="Pati A."/>
            <person name="Goodwin L."/>
            <person name="Nordberg H.P."/>
            <person name="Cantor M.N."/>
            <person name="Hua S.X."/>
            <person name="Woyke T."/>
            <person name="Eisen J."/>
            <person name="Klenk H.-P."/>
        </authorList>
    </citation>
    <scope>NUCLEOTIDE SEQUENCE [LARGE SCALE GENOMIC DNA]</scope>
    <source>
        <strain evidence="9">DSM 13965</strain>
    </source>
</reference>
<reference evidence="9" key="1">
    <citation type="submission" date="2010-10" db="EMBL/GenBank/DDBJ databases">
        <authorList>
            <consortium name="US DOE Joint Genome Institute (JGI-PGF)"/>
            <person name="Lucas S."/>
            <person name="Copeland A."/>
            <person name="Lapidus A."/>
            <person name="Bruce D."/>
            <person name="Goodwin L."/>
            <person name="Pitluck S."/>
            <person name="Kyrpides N."/>
            <person name="Mavromatis K."/>
            <person name="Detter J.C."/>
            <person name="Han C."/>
            <person name="Land M."/>
            <person name="Hauser L."/>
            <person name="Markowitz V."/>
            <person name="Cheng J.-F."/>
            <person name="Hugenholtz P."/>
            <person name="Woyke T."/>
            <person name="Wu D."/>
            <person name="Pukall R."/>
            <person name="Wahrenburg C."/>
            <person name="Brambilla E."/>
            <person name="Klenk H.-P."/>
            <person name="Eisen J.A."/>
        </authorList>
    </citation>
    <scope>NUCLEOTIDE SEQUENCE [LARGE SCALE GENOMIC DNA]</scope>
    <source>
        <strain evidence="9">DSM 13965</strain>
    </source>
</reference>
<dbReference type="GO" id="GO:0043590">
    <property type="term" value="C:bacterial nucleoid"/>
    <property type="evidence" value="ECO:0007669"/>
    <property type="project" value="TreeGrafter"/>
</dbReference>
<dbReference type="PANTHER" id="PTHR33991:SF1">
    <property type="entry name" value="DNA REPAIR PROTEIN RECO"/>
    <property type="match status" value="1"/>
</dbReference>
<accession>K6Q1H1</accession>
<dbReference type="SUPFAM" id="SSF50249">
    <property type="entry name" value="Nucleic acid-binding proteins"/>
    <property type="match status" value="1"/>
</dbReference>
<evidence type="ECO:0000259" key="8">
    <source>
        <dbReference type="Pfam" id="PF11967"/>
    </source>
</evidence>
<dbReference type="Gene3D" id="1.20.1440.120">
    <property type="entry name" value="Recombination protein O, C-terminal domain"/>
    <property type="match status" value="1"/>
</dbReference>
<gene>
    <name evidence="7" type="primary">recO</name>
    <name evidence="9" type="ORF">ThesuDRAFT_00701</name>
</gene>
<feature type="domain" description="DNA replication/recombination mediator RecO N-terminal" evidence="8">
    <location>
        <begin position="1"/>
        <end position="77"/>
    </location>
</feature>
<dbReference type="InterPro" id="IPR003717">
    <property type="entry name" value="RecO"/>
</dbReference>
<dbReference type="Gene3D" id="2.40.50.140">
    <property type="entry name" value="Nucleic acid-binding proteins"/>
    <property type="match status" value="1"/>
</dbReference>
<dbReference type="PANTHER" id="PTHR33991">
    <property type="entry name" value="DNA REPAIR PROTEIN RECO"/>
    <property type="match status" value="1"/>
</dbReference>
<comment type="caution">
    <text evidence="9">The sequence shown here is derived from an EMBL/GenBank/DDBJ whole genome shotgun (WGS) entry which is preliminary data.</text>
</comment>
<dbReference type="InterPro" id="IPR012340">
    <property type="entry name" value="NA-bd_OB-fold"/>
</dbReference>
<keyword evidence="3 7" id="KW-0227">DNA damage</keyword>
<dbReference type="NCBIfam" id="TIGR00613">
    <property type="entry name" value="reco"/>
    <property type="match status" value="1"/>
</dbReference>
<name>K6Q1H1_9FIRM</name>
<dbReference type="HAMAP" id="MF_00201">
    <property type="entry name" value="RecO"/>
    <property type="match status" value="1"/>
</dbReference>
<dbReference type="EMBL" id="AENY02000002">
    <property type="protein sequence ID" value="EKP94978.1"/>
    <property type="molecule type" value="Genomic_DNA"/>
</dbReference>
<dbReference type="InterPro" id="IPR022572">
    <property type="entry name" value="DNA_rep/recomb_RecO_N"/>
</dbReference>
<dbReference type="GO" id="GO:0006310">
    <property type="term" value="P:DNA recombination"/>
    <property type="evidence" value="ECO:0007669"/>
    <property type="project" value="UniProtKB-UniRule"/>
</dbReference>
<evidence type="ECO:0000256" key="4">
    <source>
        <dbReference type="ARBA" id="ARBA00023172"/>
    </source>
</evidence>
<dbReference type="Pfam" id="PF11967">
    <property type="entry name" value="RecO_N"/>
    <property type="match status" value="1"/>
</dbReference>
<dbReference type="SUPFAM" id="SSF57863">
    <property type="entry name" value="ArfGap/RecO-like zinc finger"/>
    <property type="match status" value="1"/>
</dbReference>
<dbReference type="STRING" id="867903.ThesuDRAFT_00701"/>
<evidence type="ECO:0000313" key="10">
    <source>
        <dbReference type="Proteomes" id="UP000005710"/>
    </source>
</evidence>
<evidence type="ECO:0000256" key="1">
    <source>
        <dbReference type="ARBA" id="ARBA00007452"/>
    </source>
</evidence>
<sequence length="288" mass="30158">MPLYSVEGIVLRTREYGERDRLVTLVDRDGTRRTVLAKGVRRPRSSLAAGVQPYTYSRFLLWKGRSLDGVSQVQVLDAHAGLRGSLEALAAAAYVAELAEAFTHEGAPSPGVFPVLLAVLRGLAAAPADRVAQGLWLRHAELRLLDLAGLGIQLEACQDCGRPLVLPQGRGAGGGPPAPAPGEGALPAGYSAEMGGALCRRCRPGRPAALSLDPATWQVLRLAGRLNPQLAARLRPAPATLARAAEVTQTHLVYHLGRPFRSAGILAILDEAAMPPAGPPAPGASAGR</sequence>
<dbReference type="Pfam" id="PF02565">
    <property type="entry name" value="RecO_C"/>
    <property type="match status" value="1"/>
</dbReference>
<evidence type="ECO:0000313" key="9">
    <source>
        <dbReference type="EMBL" id="EKP94978.1"/>
    </source>
</evidence>
<proteinExistence type="inferred from homology"/>
<dbReference type="InterPro" id="IPR042242">
    <property type="entry name" value="RecO_C"/>
</dbReference>
<keyword evidence="10" id="KW-1185">Reference proteome</keyword>
<keyword evidence="5 7" id="KW-0234">DNA repair</keyword>
<dbReference type="eggNOG" id="COG1381">
    <property type="taxonomic scope" value="Bacteria"/>
</dbReference>
<dbReference type="InterPro" id="IPR037278">
    <property type="entry name" value="ARFGAP/RecO"/>
</dbReference>
<dbReference type="RefSeq" id="WP_006902974.1">
    <property type="nucleotide sequence ID" value="NZ_JH976535.1"/>
</dbReference>
<organism evidence="9 10">
    <name type="scientific">Thermaerobacter subterraneus DSM 13965</name>
    <dbReference type="NCBI Taxonomy" id="867903"/>
    <lineage>
        <taxon>Bacteria</taxon>
        <taxon>Bacillati</taxon>
        <taxon>Bacillota</taxon>
        <taxon>Clostridia</taxon>
        <taxon>Eubacteriales</taxon>
        <taxon>Clostridiales Family XVII. Incertae Sedis</taxon>
        <taxon>Thermaerobacter</taxon>
    </lineage>
</organism>
<evidence type="ECO:0000256" key="6">
    <source>
        <dbReference type="ARBA" id="ARBA00033409"/>
    </source>
</evidence>
<comment type="function">
    <text evidence="7">Involved in DNA repair and RecF pathway recombination.</text>
</comment>
<evidence type="ECO:0000256" key="5">
    <source>
        <dbReference type="ARBA" id="ARBA00023204"/>
    </source>
</evidence>
<dbReference type="Proteomes" id="UP000005710">
    <property type="component" value="Unassembled WGS sequence"/>
</dbReference>
<keyword evidence="4 7" id="KW-0233">DNA recombination</keyword>
<dbReference type="OrthoDB" id="9797083at2"/>
<dbReference type="AlphaFoldDB" id="K6Q1H1"/>